<gene>
    <name evidence="1" type="ORF">MPL1032_30121</name>
</gene>
<evidence type="ECO:0000313" key="1">
    <source>
        <dbReference type="EMBL" id="CDX60237.1"/>
    </source>
</evidence>
<accession>A0A0K2W2S7</accession>
<dbReference type="EMBL" id="CCND01000023">
    <property type="protein sequence ID" value="CDX60237.1"/>
    <property type="molecule type" value="Genomic_DNA"/>
</dbReference>
<dbReference type="Proteomes" id="UP000182888">
    <property type="component" value="Unassembled WGS sequence"/>
</dbReference>
<dbReference type="AlphaFoldDB" id="A0A0K2W2S7"/>
<name>A0A0K2W2S7_MESPL</name>
<sequence length="33" mass="3583">MLESIRVAGIQAVFLNDFSLSRVQAPVAGENHI</sequence>
<evidence type="ECO:0000313" key="2">
    <source>
        <dbReference type="Proteomes" id="UP000182888"/>
    </source>
</evidence>
<organism evidence="1 2">
    <name type="scientific">Mesorhizobium plurifarium</name>
    <dbReference type="NCBI Taxonomy" id="69974"/>
    <lineage>
        <taxon>Bacteria</taxon>
        <taxon>Pseudomonadati</taxon>
        <taxon>Pseudomonadota</taxon>
        <taxon>Alphaproteobacteria</taxon>
        <taxon>Hyphomicrobiales</taxon>
        <taxon>Phyllobacteriaceae</taxon>
        <taxon>Mesorhizobium</taxon>
    </lineage>
</organism>
<proteinExistence type="predicted"/>
<reference evidence="2" key="1">
    <citation type="submission" date="2014-08" db="EMBL/GenBank/DDBJ databases">
        <authorList>
            <person name="Edwards T."/>
        </authorList>
    </citation>
    <scope>NUCLEOTIDE SEQUENCE [LARGE SCALE GENOMIC DNA]</scope>
</reference>
<protein>
    <submittedName>
        <fullName evidence="1">Uncharacterized protein</fullName>
    </submittedName>
</protein>